<sequence length="290" mass="32867">MDMSKFEENRVRILQESDEDALPNGSDTAELVEASAESRDQETLPTGSKDVASLQETSTQDISRGASVRWPYPTPVSFGSVPRQASTMQETFGPRRDTDPDATALQNLRTSSGRNIRLSQRGQDAVDSSHTHATQRYTEKRARREAHTLRLERARLGQQVAHAFATAQSILTHRKDLLPPPDFWHQLKRHPEGKGFRHAADAELASLEKKKTSELVDHPDDKQCVHQPRDPEEERTHEDDVKALWMLLDRLNRYGSVLRLLDVATAILLQNRPEEPRVQCVIVDNKNAKF</sequence>
<dbReference type="AlphaFoldDB" id="A0A8J2N8W1"/>
<feature type="region of interest" description="Disordered" evidence="1">
    <location>
        <begin position="212"/>
        <end position="237"/>
    </location>
</feature>
<gene>
    <name evidence="2" type="ORF">ALTATR162_LOCUS9379</name>
</gene>
<dbReference type="Proteomes" id="UP000676310">
    <property type="component" value="Unassembled WGS sequence"/>
</dbReference>
<accession>A0A8J2N8W1</accession>
<feature type="compositionally biased region" description="Polar residues" evidence="1">
    <location>
        <begin position="119"/>
        <end position="136"/>
    </location>
</feature>
<keyword evidence="3" id="KW-1185">Reference proteome</keyword>
<reference evidence="2" key="1">
    <citation type="submission" date="2021-05" db="EMBL/GenBank/DDBJ databases">
        <authorList>
            <person name="Stam R."/>
        </authorList>
    </citation>
    <scope>NUCLEOTIDE SEQUENCE</scope>
    <source>
        <strain evidence="2">CS162</strain>
    </source>
</reference>
<dbReference type="GeneID" id="67021593"/>
<name>A0A8J2N8W1_9PLEO</name>
<evidence type="ECO:0000313" key="2">
    <source>
        <dbReference type="EMBL" id="CAG5179624.1"/>
    </source>
</evidence>
<organism evidence="2 3">
    <name type="scientific">Alternaria atra</name>
    <dbReference type="NCBI Taxonomy" id="119953"/>
    <lineage>
        <taxon>Eukaryota</taxon>
        <taxon>Fungi</taxon>
        <taxon>Dikarya</taxon>
        <taxon>Ascomycota</taxon>
        <taxon>Pezizomycotina</taxon>
        <taxon>Dothideomycetes</taxon>
        <taxon>Pleosporomycetidae</taxon>
        <taxon>Pleosporales</taxon>
        <taxon>Pleosporineae</taxon>
        <taxon>Pleosporaceae</taxon>
        <taxon>Alternaria</taxon>
        <taxon>Alternaria sect. Ulocladioides</taxon>
    </lineage>
</organism>
<dbReference type="OrthoDB" id="3943081at2759"/>
<dbReference type="EMBL" id="CAJRGZ010000023">
    <property type="protein sequence ID" value="CAG5179624.1"/>
    <property type="molecule type" value="Genomic_DNA"/>
</dbReference>
<evidence type="ECO:0000313" key="3">
    <source>
        <dbReference type="Proteomes" id="UP000676310"/>
    </source>
</evidence>
<evidence type="ECO:0000256" key="1">
    <source>
        <dbReference type="SAM" id="MobiDB-lite"/>
    </source>
</evidence>
<comment type="caution">
    <text evidence="2">The sequence shown here is derived from an EMBL/GenBank/DDBJ whole genome shotgun (WGS) entry which is preliminary data.</text>
</comment>
<feature type="region of interest" description="Disordered" evidence="1">
    <location>
        <begin position="14"/>
        <end position="102"/>
    </location>
</feature>
<feature type="region of interest" description="Disordered" evidence="1">
    <location>
        <begin position="119"/>
        <end position="143"/>
    </location>
</feature>
<dbReference type="RefSeq" id="XP_043172947.1">
    <property type="nucleotide sequence ID" value="XM_043317012.1"/>
</dbReference>
<protein>
    <submittedName>
        <fullName evidence="2">Uncharacterized protein</fullName>
    </submittedName>
</protein>
<proteinExistence type="predicted"/>